<feature type="chain" id="PRO_5047083141" evidence="1">
    <location>
        <begin position="28"/>
        <end position="313"/>
    </location>
</feature>
<evidence type="ECO:0000313" key="2">
    <source>
        <dbReference type="EMBL" id="CAL8117015.1"/>
    </source>
</evidence>
<dbReference type="EMBL" id="CAXLJM020000053">
    <property type="protein sequence ID" value="CAL8117015.1"/>
    <property type="molecule type" value="Genomic_DNA"/>
</dbReference>
<comment type="caution">
    <text evidence="2">The sequence shown here is derived from an EMBL/GenBank/DDBJ whole genome shotgun (WGS) entry which is preliminary data.</text>
</comment>
<proteinExistence type="predicted"/>
<keyword evidence="1" id="KW-0732">Signal</keyword>
<name>A0ABP1R0U0_9HEXA</name>
<gene>
    <name evidence="2" type="ORF">ODALV1_LOCUS17492</name>
</gene>
<evidence type="ECO:0000313" key="3">
    <source>
        <dbReference type="Proteomes" id="UP001642540"/>
    </source>
</evidence>
<dbReference type="Proteomes" id="UP001642540">
    <property type="component" value="Unassembled WGS sequence"/>
</dbReference>
<reference evidence="2 3" key="1">
    <citation type="submission" date="2024-08" db="EMBL/GenBank/DDBJ databases">
        <authorList>
            <person name="Cucini C."/>
            <person name="Frati F."/>
        </authorList>
    </citation>
    <scope>NUCLEOTIDE SEQUENCE [LARGE SCALE GENOMIC DNA]</scope>
</reference>
<evidence type="ECO:0000256" key="1">
    <source>
        <dbReference type="SAM" id="SignalP"/>
    </source>
</evidence>
<accession>A0ABP1R0U0</accession>
<organism evidence="2 3">
    <name type="scientific">Orchesella dallaii</name>
    <dbReference type="NCBI Taxonomy" id="48710"/>
    <lineage>
        <taxon>Eukaryota</taxon>
        <taxon>Metazoa</taxon>
        <taxon>Ecdysozoa</taxon>
        <taxon>Arthropoda</taxon>
        <taxon>Hexapoda</taxon>
        <taxon>Collembola</taxon>
        <taxon>Entomobryomorpha</taxon>
        <taxon>Entomobryoidea</taxon>
        <taxon>Orchesellidae</taxon>
        <taxon>Orchesellinae</taxon>
        <taxon>Orchesella</taxon>
    </lineage>
</organism>
<feature type="signal peptide" evidence="1">
    <location>
        <begin position="1"/>
        <end position="27"/>
    </location>
</feature>
<keyword evidence="3" id="KW-1185">Reference proteome</keyword>
<sequence length="313" mass="31973">MGGSYPLLLAFAGAILFTVESIKMVQAEEPYPEDMEEHNLNKRDAYGYGGYTPPSYPPPTATYSAPPTYAAPMPTYAAPAPMYAAPTPIYAAPTYAAPTYASPPPYYSYPSYYPSGASYTYNYNNSSSGSGGSNTCNCQKCEAGPPACKVNDPPPCTCTEQKHPDGCTQTKCGTDVPGRGNPPYKCICNTPNTPAGCTPESTTTTTTTQGADLLGVLLASGNPQSTDPLSVKAGDSMIVGTKGSKADLELLSSTLGSGLPTNTLLGGTNLLGSAGGLLDVGNAGLLDLGNTGLLDGSSNVLGGSPLALLNIAS</sequence>
<protein>
    <submittedName>
        <fullName evidence="2">Uncharacterized protein</fullName>
    </submittedName>
</protein>